<comment type="subcellular location">
    <subcellularLocation>
        <location evidence="1">Cell membrane</location>
        <topology evidence="1">Multi-pass membrane protein</topology>
    </subcellularLocation>
</comment>
<gene>
    <name evidence="10" type="ORF">P43SY_009564</name>
</gene>
<dbReference type="Pfam" id="PF09811">
    <property type="entry name" value="Yae1_N"/>
    <property type="match status" value="1"/>
</dbReference>
<evidence type="ECO:0000256" key="5">
    <source>
        <dbReference type="ARBA" id="ARBA00022989"/>
    </source>
</evidence>
<dbReference type="Pfam" id="PF25539">
    <property type="entry name" value="Bestrophin_2"/>
    <property type="match status" value="1"/>
</dbReference>
<dbReference type="InterPro" id="IPR019191">
    <property type="entry name" value="Essential_protein_Yae1_N"/>
</dbReference>
<feature type="domain" description="Essential protein Yae1 N-terminal" evidence="9">
    <location>
        <begin position="136"/>
        <end position="169"/>
    </location>
</feature>
<name>A0AAD5LJ27_PYTIN</name>
<dbReference type="GO" id="GO:0005254">
    <property type="term" value="F:chloride channel activity"/>
    <property type="evidence" value="ECO:0007669"/>
    <property type="project" value="InterPro"/>
</dbReference>
<keyword evidence="5 8" id="KW-1133">Transmembrane helix</keyword>
<evidence type="ECO:0000256" key="1">
    <source>
        <dbReference type="ARBA" id="ARBA00004651"/>
    </source>
</evidence>
<evidence type="ECO:0000256" key="3">
    <source>
        <dbReference type="ARBA" id="ARBA00022475"/>
    </source>
</evidence>
<keyword evidence="7 8" id="KW-0472">Membrane</keyword>
<evidence type="ECO:0000313" key="11">
    <source>
        <dbReference type="Proteomes" id="UP001209570"/>
    </source>
</evidence>
<accession>A0AAD5LJ27</accession>
<dbReference type="PANTHER" id="PTHR33281">
    <property type="entry name" value="UPF0187 PROTEIN YNEE"/>
    <property type="match status" value="1"/>
</dbReference>
<evidence type="ECO:0000256" key="6">
    <source>
        <dbReference type="ARBA" id="ARBA00023065"/>
    </source>
</evidence>
<dbReference type="InterPro" id="IPR044669">
    <property type="entry name" value="YneE/VCCN1/2-like"/>
</dbReference>
<evidence type="ECO:0000259" key="9">
    <source>
        <dbReference type="Pfam" id="PF09811"/>
    </source>
</evidence>
<dbReference type="Proteomes" id="UP001209570">
    <property type="component" value="Unassembled WGS sequence"/>
</dbReference>
<protein>
    <recommendedName>
        <fullName evidence="9">Essential protein Yae1 N-terminal domain-containing protein</fullName>
    </recommendedName>
</protein>
<reference evidence="10" key="1">
    <citation type="submission" date="2021-12" db="EMBL/GenBank/DDBJ databases">
        <title>Prjna785345.</title>
        <authorList>
            <person name="Rujirawat T."/>
            <person name="Krajaejun T."/>
        </authorList>
    </citation>
    <scope>NUCLEOTIDE SEQUENCE</scope>
    <source>
        <strain evidence="10">Pi057C3</strain>
    </source>
</reference>
<evidence type="ECO:0000256" key="7">
    <source>
        <dbReference type="ARBA" id="ARBA00023136"/>
    </source>
</evidence>
<comment type="caution">
    <text evidence="10">The sequence shown here is derived from an EMBL/GenBank/DDBJ whole genome shotgun (WGS) entry which is preliminary data.</text>
</comment>
<dbReference type="AlphaFoldDB" id="A0AAD5LJ27"/>
<keyword evidence="3" id="KW-1003">Cell membrane</keyword>
<organism evidence="10 11">
    <name type="scientific">Pythium insidiosum</name>
    <name type="common">Pythiosis disease agent</name>
    <dbReference type="NCBI Taxonomy" id="114742"/>
    <lineage>
        <taxon>Eukaryota</taxon>
        <taxon>Sar</taxon>
        <taxon>Stramenopiles</taxon>
        <taxon>Oomycota</taxon>
        <taxon>Peronosporomycetes</taxon>
        <taxon>Pythiales</taxon>
        <taxon>Pythiaceae</taxon>
        <taxon>Pythium</taxon>
    </lineage>
</organism>
<evidence type="ECO:0000256" key="8">
    <source>
        <dbReference type="SAM" id="Phobius"/>
    </source>
</evidence>
<evidence type="ECO:0000256" key="2">
    <source>
        <dbReference type="ARBA" id="ARBA00022448"/>
    </source>
</evidence>
<feature type="transmembrane region" description="Helical" evidence="8">
    <location>
        <begin position="38"/>
        <end position="55"/>
    </location>
</feature>
<keyword evidence="2" id="KW-0813">Transport</keyword>
<keyword evidence="6" id="KW-0406">Ion transport</keyword>
<evidence type="ECO:0000256" key="4">
    <source>
        <dbReference type="ARBA" id="ARBA00022692"/>
    </source>
</evidence>
<dbReference type="EMBL" id="JAKCXM010000090">
    <property type="protein sequence ID" value="KAJ0403023.1"/>
    <property type="molecule type" value="Genomic_DNA"/>
</dbReference>
<dbReference type="PANTHER" id="PTHR33281:SF19">
    <property type="entry name" value="VOLTAGE-DEPENDENT ANION CHANNEL-FORMING PROTEIN YNEE"/>
    <property type="match status" value="1"/>
</dbReference>
<keyword evidence="11" id="KW-1185">Reference proteome</keyword>
<proteinExistence type="predicted"/>
<dbReference type="GO" id="GO:0005886">
    <property type="term" value="C:plasma membrane"/>
    <property type="evidence" value="ECO:0007669"/>
    <property type="project" value="UniProtKB-SubCell"/>
</dbReference>
<evidence type="ECO:0000313" key="10">
    <source>
        <dbReference type="EMBL" id="KAJ0403023.1"/>
    </source>
</evidence>
<sequence length="226" mass="25701">MSPVNANTLQTKIAQLPSLYTTVFNIANVPIPFNYMQYLQYLIVVYMTLYTFVIVPRSGFYTPLWVFFWGMFLFTADQVAMEIECPFGLDANDIDLEARLLQIEEELTLEEMDVTDAFDAISGWEEQLIAEGEELGIEHGRSLGVEEGRELGLLKGVEIGSEIGFYHGCFLLWDHMMKHDNIVDEDIMHKLLSIRAKFKVITALLGLKGALVFNAEDVDAHKNMSF</sequence>
<keyword evidence="4 8" id="KW-0812">Transmembrane</keyword>